<protein>
    <submittedName>
        <fullName evidence="1">Uncharacterized protein</fullName>
    </submittedName>
</protein>
<dbReference type="Proteomes" id="UP000024635">
    <property type="component" value="Unassembled WGS sequence"/>
</dbReference>
<dbReference type="AlphaFoldDB" id="A0A016VYD2"/>
<evidence type="ECO:0000313" key="2">
    <source>
        <dbReference type="Proteomes" id="UP000024635"/>
    </source>
</evidence>
<organism evidence="1 2">
    <name type="scientific">Ancylostoma ceylanicum</name>
    <dbReference type="NCBI Taxonomy" id="53326"/>
    <lineage>
        <taxon>Eukaryota</taxon>
        <taxon>Metazoa</taxon>
        <taxon>Ecdysozoa</taxon>
        <taxon>Nematoda</taxon>
        <taxon>Chromadorea</taxon>
        <taxon>Rhabditida</taxon>
        <taxon>Rhabditina</taxon>
        <taxon>Rhabditomorpha</taxon>
        <taxon>Strongyloidea</taxon>
        <taxon>Ancylostomatidae</taxon>
        <taxon>Ancylostomatinae</taxon>
        <taxon>Ancylostoma</taxon>
    </lineage>
</organism>
<proteinExistence type="predicted"/>
<reference evidence="2" key="1">
    <citation type="journal article" date="2015" name="Nat. Genet.">
        <title>The genome and transcriptome of the zoonotic hookworm Ancylostoma ceylanicum identify infection-specific gene families.</title>
        <authorList>
            <person name="Schwarz E.M."/>
            <person name="Hu Y."/>
            <person name="Antoshechkin I."/>
            <person name="Miller M.M."/>
            <person name="Sternberg P.W."/>
            <person name="Aroian R.V."/>
        </authorList>
    </citation>
    <scope>NUCLEOTIDE SEQUENCE</scope>
    <source>
        <strain evidence="2">HY135</strain>
    </source>
</reference>
<name>A0A016VYD2_9BILA</name>
<comment type="caution">
    <text evidence="1">The sequence shown here is derived from an EMBL/GenBank/DDBJ whole genome shotgun (WGS) entry which is preliminary data.</text>
</comment>
<keyword evidence="2" id="KW-1185">Reference proteome</keyword>
<accession>A0A016VYD2</accession>
<dbReference type="OrthoDB" id="5775635at2759"/>
<gene>
    <name evidence="1" type="primary">Acey_s0003.g1235</name>
    <name evidence="1" type="ORF">Y032_0003g1235</name>
</gene>
<sequence length="249" mass="28276">MRNWSDCGYDLLHDVESEIEKNQLREGANETCLQNIDEDHQQHSMLVDHVAGDLNEVEDDCGLFEVIDAHQGYDVTLPSEGGSWSDKMSTLGHLVPKALARSGVESASFSDNLRQFFEAIMVEMENNIPSSFIHDFICHEVVTSLRDSLYPLFLPTPNILSRLFHDIAKPEFGQQFDAANAVYRLLMFFLYHFPACNEEGRFYWLQVLTDDPSNGDSPSSNGRRGSLLKWNSLLSRTAGFRKMVLDTFT</sequence>
<dbReference type="EMBL" id="JARK01001339">
    <property type="protein sequence ID" value="EYC31783.1"/>
    <property type="molecule type" value="Genomic_DNA"/>
</dbReference>
<evidence type="ECO:0000313" key="1">
    <source>
        <dbReference type="EMBL" id="EYC31783.1"/>
    </source>
</evidence>